<dbReference type="Pfam" id="PF08808">
    <property type="entry name" value="RES"/>
    <property type="match status" value="1"/>
</dbReference>
<feature type="domain" description="RES" evidence="1">
    <location>
        <begin position="78"/>
        <end position="205"/>
    </location>
</feature>
<reference evidence="2" key="1">
    <citation type="submission" date="2021-10" db="EMBL/GenBank/DDBJ databases">
        <title>Loktanella gaetbuli sp. nov., isolated from a tidal flat.</title>
        <authorList>
            <person name="Park S."/>
            <person name="Yoon J.-H."/>
        </authorList>
    </citation>
    <scope>NUCLEOTIDE SEQUENCE</scope>
    <source>
        <strain evidence="2">TSTF-M6</strain>
    </source>
</reference>
<dbReference type="RefSeq" id="WP_226749024.1">
    <property type="nucleotide sequence ID" value="NZ_JAJATZ010000008.1"/>
</dbReference>
<keyword evidence="3" id="KW-1185">Reference proteome</keyword>
<name>A0ABS8BXP5_9RHOB</name>
<dbReference type="InterPro" id="IPR014914">
    <property type="entry name" value="RES_dom"/>
</dbReference>
<comment type="caution">
    <text evidence="2">The sequence shown here is derived from an EMBL/GenBank/DDBJ whole genome shotgun (WGS) entry which is preliminary data.</text>
</comment>
<dbReference type="Proteomes" id="UP001138961">
    <property type="component" value="Unassembled WGS sequence"/>
</dbReference>
<accession>A0ABS8BXP5</accession>
<proteinExistence type="predicted"/>
<evidence type="ECO:0000259" key="1">
    <source>
        <dbReference type="SMART" id="SM00953"/>
    </source>
</evidence>
<evidence type="ECO:0000313" key="2">
    <source>
        <dbReference type="EMBL" id="MCB5200507.1"/>
    </source>
</evidence>
<dbReference type="SMART" id="SM00953">
    <property type="entry name" value="RES"/>
    <property type="match status" value="1"/>
</dbReference>
<evidence type="ECO:0000313" key="3">
    <source>
        <dbReference type="Proteomes" id="UP001138961"/>
    </source>
</evidence>
<gene>
    <name evidence="2" type="ORF">LGQ03_14780</name>
</gene>
<protein>
    <submittedName>
        <fullName evidence="2">RES family NAD+ phosphorylase</fullName>
    </submittedName>
</protein>
<dbReference type="EMBL" id="JAJATZ010000008">
    <property type="protein sequence ID" value="MCB5200507.1"/>
    <property type="molecule type" value="Genomic_DNA"/>
</dbReference>
<sequence>MKISDYDVVPAPAGTTRLIPSRFPPIRAFDAVTTHDDLAAVMDLEGWTNDRLVKPRMDRLPQEEWVYGRPNASVVMAAFLHGSPGGLRFSGASLGAWYGSTHLTSAMLKVANGLRKEIAVSALTQKSESYRQYKADLAGDYVDIFGAYPEFHDPDDASYPAPQAFGQRIRAEGVCAGIRYESVRHPGHENWVCFRPSLVRNVMQADHFKIEVPQTGSVVVRQLS</sequence>
<organism evidence="2 3">
    <name type="scientific">Loktanella gaetbuli</name>
    <dbReference type="NCBI Taxonomy" id="2881335"/>
    <lineage>
        <taxon>Bacteria</taxon>
        <taxon>Pseudomonadati</taxon>
        <taxon>Pseudomonadota</taxon>
        <taxon>Alphaproteobacteria</taxon>
        <taxon>Rhodobacterales</taxon>
        <taxon>Roseobacteraceae</taxon>
        <taxon>Loktanella</taxon>
    </lineage>
</organism>